<feature type="region of interest" description="Disordered" evidence="1">
    <location>
        <begin position="414"/>
        <end position="469"/>
    </location>
</feature>
<dbReference type="Proteomes" id="UP000799778">
    <property type="component" value="Unassembled WGS sequence"/>
</dbReference>
<protein>
    <submittedName>
        <fullName evidence="2">Uncharacterized protein</fullName>
    </submittedName>
</protein>
<sequence>MDSQQLNDAKLQPDPLFSHPPTSIRAGAHDESQFAPQTETNPLEVRSASSVQATPDYLNRGDPFKQHTQHGDEPPPPYELQDPSNAPASADPIEYALRNHPYPAVAGQQRLPLSRGQSMASQSSNSTIANSLVPSPLHVIPARAPSSSRAPEPAQAFSSAKAREAGFEIEPDHRTPQMSSSMSSSTISASSLPRITILSSTEALQHTREPGKLTAYLIPFPKPRLKDVQPGGVPDRFLVFTPLPPPLAKPAPGEKENGWRKTRRQWQEDTRKGLMRNASLATWAGMKAKSSKLLTKSVDLTRSSNVEFLDRVAADSIASVNVDETSASASSRGIPEPTQGAVELPSPVPTAAPHGVAELESPLHPSMHAGIAELESPSNDAIPAGVAELPTPIGPQEKIASQNALPPSSIISPMRTGTTARAPPPPAVISPMSTGSSYRSTTSDSSTQIGSPAPSRSSSIPMPAGGAVELDAPVPSAAQIGRIELDTTPSSTATTRTDSINSQEKEKEREKILDQLTLIYPPSIALPPTEIRKEFLDSLTRLGDRSRKDAYKASAILPIAATLDASLIVTLGSLSEVSGMWAYNSFLGAKVSRKLVRGIEIGGRDPSTPDLSAAQVSKTPLWKKTLTKAQGKEKEREKTDEERSIELCMQESAQVEILRRYLELACLEADFHMFPQIEAAAGDVSEGTVLEAIGWRPTRRQGRDLEYEMKEKVTTTLTPEQDEQWQRKEAKADVKKLFKKGAVEWAAWCKAFNKDPEGALRK</sequence>
<dbReference type="AlphaFoldDB" id="A0A6A5XWK3"/>
<feature type="compositionally biased region" description="Polar residues" evidence="1">
    <location>
        <begin position="34"/>
        <end position="53"/>
    </location>
</feature>
<feature type="region of interest" description="Disordered" evidence="1">
    <location>
        <begin position="482"/>
        <end position="507"/>
    </location>
</feature>
<proteinExistence type="predicted"/>
<feature type="compositionally biased region" description="Low complexity" evidence="1">
    <location>
        <begin position="433"/>
        <end position="447"/>
    </location>
</feature>
<organism evidence="2 3">
    <name type="scientific">Aaosphaeria arxii CBS 175.79</name>
    <dbReference type="NCBI Taxonomy" id="1450172"/>
    <lineage>
        <taxon>Eukaryota</taxon>
        <taxon>Fungi</taxon>
        <taxon>Dikarya</taxon>
        <taxon>Ascomycota</taxon>
        <taxon>Pezizomycotina</taxon>
        <taxon>Dothideomycetes</taxon>
        <taxon>Pleosporomycetidae</taxon>
        <taxon>Pleosporales</taxon>
        <taxon>Pleosporales incertae sedis</taxon>
        <taxon>Aaosphaeria</taxon>
    </lineage>
</organism>
<keyword evidence="3" id="KW-1185">Reference proteome</keyword>
<feature type="compositionally biased region" description="Polar residues" evidence="1">
    <location>
        <begin position="115"/>
        <end position="130"/>
    </location>
</feature>
<gene>
    <name evidence="2" type="ORF">BU24DRAFT_146368</name>
</gene>
<feature type="compositionally biased region" description="Polar residues" evidence="1">
    <location>
        <begin position="448"/>
        <end position="460"/>
    </location>
</feature>
<reference evidence="2" key="1">
    <citation type="journal article" date="2020" name="Stud. Mycol.">
        <title>101 Dothideomycetes genomes: a test case for predicting lifestyles and emergence of pathogens.</title>
        <authorList>
            <person name="Haridas S."/>
            <person name="Albert R."/>
            <person name="Binder M."/>
            <person name="Bloem J."/>
            <person name="Labutti K."/>
            <person name="Salamov A."/>
            <person name="Andreopoulos B."/>
            <person name="Baker S."/>
            <person name="Barry K."/>
            <person name="Bills G."/>
            <person name="Bluhm B."/>
            <person name="Cannon C."/>
            <person name="Castanera R."/>
            <person name="Culley D."/>
            <person name="Daum C."/>
            <person name="Ezra D."/>
            <person name="Gonzalez J."/>
            <person name="Henrissat B."/>
            <person name="Kuo A."/>
            <person name="Liang C."/>
            <person name="Lipzen A."/>
            <person name="Lutzoni F."/>
            <person name="Magnuson J."/>
            <person name="Mondo S."/>
            <person name="Nolan M."/>
            <person name="Ohm R."/>
            <person name="Pangilinan J."/>
            <person name="Park H.-J."/>
            <person name="Ramirez L."/>
            <person name="Alfaro M."/>
            <person name="Sun H."/>
            <person name="Tritt A."/>
            <person name="Yoshinaga Y."/>
            <person name="Zwiers L.-H."/>
            <person name="Turgeon B."/>
            <person name="Goodwin S."/>
            <person name="Spatafora J."/>
            <person name="Crous P."/>
            <person name="Grigoriev I."/>
        </authorList>
    </citation>
    <scope>NUCLEOTIDE SEQUENCE</scope>
    <source>
        <strain evidence="2">CBS 175.79</strain>
    </source>
</reference>
<feature type="compositionally biased region" description="Basic and acidic residues" evidence="1">
    <location>
        <begin position="62"/>
        <end position="73"/>
    </location>
</feature>
<feature type="region of interest" description="Disordered" evidence="1">
    <location>
        <begin position="244"/>
        <end position="269"/>
    </location>
</feature>
<accession>A0A6A5XWK3</accession>
<dbReference type="EMBL" id="ML978068">
    <property type="protein sequence ID" value="KAF2017227.1"/>
    <property type="molecule type" value="Genomic_DNA"/>
</dbReference>
<dbReference type="OrthoDB" id="3189033at2759"/>
<feature type="compositionally biased region" description="Basic and acidic residues" evidence="1">
    <location>
        <begin position="252"/>
        <end position="269"/>
    </location>
</feature>
<dbReference type="GeneID" id="54278595"/>
<name>A0A6A5XWK3_9PLEO</name>
<evidence type="ECO:0000256" key="1">
    <source>
        <dbReference type="SAM" id="MobiDB-lite"/>
    </source>
</evidence>
<dbReference type="RefSeq" id="XP_033385566.1">
    <property type="nucleotide sequence ID" value="XM_033521198.1"/>
</dbReference>
<evidence type="ECO:0000313" key="2">
    <source>
        <dbReference type="EMBL" id="KAF2017227.1"/>
    </source>
</evidence>
<feature type="region of interest" description="Disordered" evidence="1">
    <location>
        <begin position="1"/>
        <end position="130"/>
    </location>
</feature>
<evidence type="ECO:0000313" key="3">
    <source>
        <dbReference type="Proteomes" id="UP000799778"/>
    </source>
</evidence>
<feature type="compositionally biased region" description="Low complexity" evidence="1">
    <location>
        <begin position="487"/>
        <end position="499"/>
    </location>
</feature>